<protein>
    <recommendedName>
        <fullName evidence="5">DUF1917-domain-containing protein</fullName>
    </recommendedName>
</protein>
<dbReference type="InterPro" id="IPR023398">
    <property type="entry name" value="TIF_eIF4e-like"/>
</dbReference>
<dbReference type="KEGG" id="gtr:GLOTRDRAFT_138772"/>
<feature type="compositionally biased region" description="Basic and acidic residues" evidence="2">
    <location>
        <begin position="263"/>
        <end position="292"/>
    </location>
</feature>
<dbReference type="RefSeq" id="XP_007866248.1">
    <property type="nucleotide sequence ID" value="XM_007868057.1"/>
</dbReference>
<name>S7Q6M4_GLOTA</name>
<dbReference type="STRING" id="670483.S7Q6M4"/>
<dbReference type="PANTHER" id="PTHR31977:SF1">
    <property type="entry name" value="UPF0696 PROTEIN C11ORF68"/>
    <property type="match status" value="1"/>
</dbReference>
<reference evidence="3 4" key="1">
    <citation type="journal article" date="2012" name="Science">
        <title>The Paleozoic origin of enzymatic lignin decomposition reconstructed from 31 fungal genomes.</title>
        <authorList>
            <person name="Floudas D."/>
            <person name="Binder M."/>
            <person name="Riley R."/>
            <person name="Barry K."/>
            <person name="Blanchette R.A."/>
            <person name="Henrissat B."/>
            <person name="Martinez A.T."/>
            <person name="Otillar R."/>
            <person name="Spatafora J.W."/>
            <person name="Yadav J.S."/>
            <person name="Aerts A."/>
            <person name="Benoit I."/>
            <person name="Boyd A."/>
            <person name="Carlson A."/>
            <person name="Copeland A."/>
            <person name="Coutinho P.M."/>
            <person name="de Vries R.P."/>
            <person name="Ferreira P."/>
            <person name="Findley K."/>
            <person name="Foster B."/>
            <person name="Gaskell J."/>
            <person name="Glotzer D."/>
            <person name="Gorecki P."/>
            <person name="Heitman J."/>
            <person name="Hesse C."/>
            <person name="Hori C."/>
            <person name="Igarashi K."/>
            <person name="Jurgens J.A."/>
            <person name="Kallen N."/>
            <person name="Kersten P."/>
            <person name="Kohler A."/>
            <person name="Kuees U."/>
            <person name="Kumar T.K.A."/>
            <person name="Kuo A."/>
            <person name="LaButti K."/>
            <person name="Larrondo L.F."/>
            <person name="Lindquist E."/>
            <person name="Ling A."/>
            <person name="Lombard V."/>
            <person name="Lucas S."/>
            <person name="Lundell T."/>
            <person name="Martin R."/>
            <person name="McLaughlin D.J."/>
            <person name="Morgenstern I."/>
            <person name="Morin E."/>
            <person name="Murat C."/>
            <person name="Nagy L.G."/>
            <person name="Nolan M."/>
            <person name="Ohm R.A."/>
            <person name="Patyshakuliyeva A."/>
            <person name="Rokas A."/>
            <person name="Ruiz-Duenas F.J."/>
            <person name="Sabat G."/>
            <person name="Salamov A."/>
            <person name="Samejima M."/>
            <person name="Schmutz J."/>
            <person name="Slot J.C."/>
            <person name="St John F."/>
            <person name="Stenlid J."/>
            <person name="Sun H."/>
            <person name="Sun S."/>
            <person name="Syed K."/>
            <person name="Tsang A."/>
            <person name="Wiebenga A."/>
            <person name="Young D."/>
            <person name="Pisabarro A."/>
            <person name="Eastwood D.C."/>
            <person name="Martin F."/>
            <person name="Cullen D."/>
            <person name="Grigoriev I.V."/>
            <person name="Hibbett D.S."/>
        </authorList>
    </citation>
    <scope>NUCLEOTIDE SEQUENCE [LARGE SCALE GENOMIC DNA]</scope>
    <source>
        <strain evidence="3 4">ATCC 11539</strain>
    </source>
</reference>
<dbReference type="EMBL" id="KB469302">
    <property type="protein sequence ID" value="EPQ55078.1"/>
    <property type="molecule type" value="Genomic_DNA"/>
</dbReference>
<comment type="similarity">
    <text evidence="1">Belongs to the UPF0696 family.</text>
</comment>
<dbReference type="GeneID" id="19304070"/>
<dbReference type="OrthoDB" id="10067381at2759"/>
<dbReference type="eggNOG" id="ENOG502S86E">
    <property type="taxonomic scope" value="Eukaryota"/>
</dbReference>
<dbReference type="Gene3D" id="3.30.760.10">
    <property type="entry name" value="RNA Cap, Translation Initiation Factor Eif4e"/>
    <property type="match status" value="1"/>
</dbReference>
<dbReference type="PANTHER" id="PTHR31977">
    <property type="entry name" value="UPF0696 PROTEIN C11ORF68"/>
    <property type="match status" value="1"/>
</dbReference>
<dbReference type="Proteomes" id="UP000030669">
    <property type="component" value="Unassembled WGS sequence"/>
</dbReference>
<dbReference type="SUPFAM" id="SSF55418">
    <property type="entry name" value="eIF4e-like"/>
    <property type="match status" value="1"/>
</dbReference>
<keyword evidence="4" id="KW-1185">Reference proteome</keyword>
<evidence type="ECO:0000256" key="1">
    <source>
        <dbReference type="ARBA" id="ARBA00010568"/>
    </source>
</evidence>
<proteinExistence type="inferred from homology"/>
<feature type="region of interest" description="Disordered" evidence="2">
    <location>
        <begin position="257"/>
        <end position="396"/>
    </location>
</feature>
<dbReference type="Pfam" id="PF08939">
    <property type="entry name" value="Bles03"/>
    <property type="match status" value="1"/>
</dbReference>
<organism evidence="3 4">
    <name type="scientific">Gloeophyllum trabeum (strain ATCC 11539 / FP-39264 / Madison 617)</name>
    <name type="common">Brown rot fungus</name>
    <dbReference type="NCBI Taxonomy" id="670483"/>
    <lineage>
        <taxon>Eukaryota</taxon>
        <taxon>Fungi</taxon>
        <taxon>Dikarya</taxon>
        <taxon>Basidiomycota</taxon>
        <taxon>Agaricomycotina</taxon>
        <taxon>Agaricomycetes</taxon>
        <taxon>Gloeophyllales</taxon>
        <taxon>Gloeophyllaceae</taxon>
        <taxon>Gloeophyllum</taxon>
    </lineage>
</organism>
<dbReference type="InterPro" id="IPR015034">
    <property type="entry name" value="Bles03"/>
</dbReference>
<dbReference type="AlphaFoldDB" id="S7Q6M4"/>
<feature type="compositionally biased region" description="Basic and acidic residues" evidence="2">
    <location>
        <begin position="347"/>
        <end position="356"/>
    </location>
</feature>
<dbReference type="HOGENOM" id="CLU_062058_0_0_1"/>
<evidence type="ECO:0000313" key="4">
    <source>
        <dbReference type="Proteomes" id="UP000030669"/>
    </source>
</evidence>
<accession>S7Q6M4</accession>
<sequence length="396" mass="43332">MSKQNRDDDSMLESYTYVWSPESTLALEEFLGKYRPSMVQDDGNKPWIWVKGSKSAKEEPEHDAAVEEATEMLKEITEKVEKIKNDASIPTRSNKKTGAISKKELREQVQAEATERLKAISVKHGVVSGKWLIFAPADKVDQIWTKLAISLVSGPLAATPAYRAKVATSPRSETPNHQHVICLYMPDVYDEQAVKEVMKVLLRNHGLNLSGVKSNLYTAVGIDSKHPSGIQSTVWKNTSLMKDSEIKQLKDAFFAEIDSSKPSGEEKVQGETSKESAPAKEKPKFKAKKEAAEANIFVSDDEGDGAAPAPAKMAPTKSRKPAPKFKASVKAARDDPFASTDEDDDEAKPSAKSDAKGKKRAGRSNVSKKESPESASNGSDDEAGERPTKKRKNGGK</sequence>
<gene>
    <name evidence="3" type="ORF">GLOTRDRAFT_138772</name>
</gene>
<evidence type="ECO:0000313" key="3">
    <source>
        <dbReference type="EMBL" id="EPQ55078.1"/>
    </source>
</evidence>
<feature type="compositionally biased region" description="Low complexity" evidence="2">
    <location>
        <begin position="306"/>
        <end position="315"/>
    </location>
</feature>
<evidence type="ECO:0008006" key="5">
    <source>
        <dbReference type="Google" id="ProtNLM"/>
    </source>
</evidence>
<evidence type="ECO:0000256" key="2">
    <source>
        <dbReference type="SAM" id="MobiDB-lite"/>
    </source>
</evidence>
<dbReference type="OMA" id="KPWIWVQ"/>